<sequence length="33" mass="3703">MRHALLYPASDLEVSDERLVEALRRCGLAHLAP</sequence>
<gene>
    <name evidence="1" type="ORF">AVDCRST_MAG90-689</name>
</gene>
<dbReference type="EMBL" id="CADCUC010000130">
    <property type="protein sequence ID" value="CAA9314850.1"/>
    <property type="molecule type" value="Genomic_DNA"/>
</dbReference>
<feature type="non-terminal residue" evidence="1">
    <location>
        <position position="33"/>
    </location>
</feature>
<proteinExistence type="predicted"/>
<reference evidence="1" key="1">
    <citation type="submission" date="2020-02" db="EMBL/GenBank/DDBJ databases">
        <authorList>
            <person name="Meier V. D."/>
        </authorList>
    </citation>
    <scope>NUCLEOTIDE SEQUENCE</scope>
    <source>
        <strain evidence="1">AVDCRST_MAG90</strain>
    </source>
</reference>
<protein>
    <submittedName>
        <fullName evidence="1">Uncharacterized protein</fullName>
    </submittedName>
</protein>
<accession>A0A6J4KUV3</accession>
<organism evidence="1">
    <name type="scientific">uncultured Microvirga sp</name>
    <dbReference type="NCBI Taxonomy" id="412392"/>
    <lineage>
        <taxon>Bacteria</taxon>
        <taxon>Pseudomonadati</taxon>
        <taxon>Pseudomonadota</taxon>
        <taxon>Alphaproteobacteria</taxon>
        <taxon>Hyphomicrobiales</taxon>
        <taxon>Methylobacteriaceae</taxon>
        <taxon>Microvirga</taxon>
        <taxon>environmental samples</taxon>
    </lineage>
</organism>
<name>A0A6J4KUV3_9HYPH</name>
<dbReference type="AlphaFoldDB" id="A0A6J4KUV3"/>
<evidence type="ECO:0000313" key="1">
    <source>
        <dbReference type="EMBL" id="CAA9314850.1"/>
    </source>
</evidence>